<sequence>MRGPPEDRNSSGRQYPPEGWCHARIVSEDWKDHRFRLDFLVVSGKSIREKEGEKDGSRF</sequence>
<organism evidence="1 2">
    <name type="scientific">Peronospora matthiolae</name>
    <dbReference type="NCBI Taxonomy" id="2874970"/>
    <lineage>
        <taxon>Eukaryota</taxon>
        <taxon>Sar</taxon>
        <taxon>Stramenopiles</taxon>
        <taxon>Oomycota</taxon>
        <taxon>Peronosporomycetes</taxon>
        <taxon>Peronosporales</taxon>
        <taxon>Peronosporaceae</taxon>
        <taxon>Peronospora</taxon>
    </lineage>
</organism>
<gene>
    <name evidence="1" type="ORF">PM001_LOCUS14143</name>
</gene>
<dbReference type="AlphaFoldDB" id="A0AAV1U6N9"/>
<protein>
    <submittedName>
        <fullName evidence="1">Uncharacterized protein</fullName>
    </submittedName>
</protein>
<evidence type="ECO:0000313" key="1">
    <source>
        <dbReference type="EMBL" id="CAK7928993.1"/>
    </source>
</evidence>
<comment type="caution">
    <text evidence="1">The sequence shown here is derived from an EMBL/GenBank/DDBJ whole genome shotgun (WGS) entry which is preliminary data.</text>
</comment>
<dbReference type="EMBL" id="CAKLBY020000146">
    <property type="protein sequence ID" value="CAK7928993.1"/>
    <property type="molecule type" value="Genomic_DNA"/>
</dbReference>
<proteinExistence type="predicted"/>
<accession>A0AAV1U6N9</accession>
<dbReference type="Proteomes" id="UP001162060">
    <property type="component" value="Unassembled WGS sequence"/>
</dbReference>
<reference evidence="1" key="1">
    <citation type="submission" date="2024-01" db="EMBL/GenBank/DDBJ databases">
        <authorList>
            <person name="Webb A."/>
        </authorList>
    </citation>
    <scope>NUCLEOTIDE SEQUENCE</scope>
    <source>
        <strain evidence="1">Pm1</strain>
    </source>
</reference>
<evidence type="ECO:0000313" key="2">
    <source>
        <dbReference type="Proteomes" id="UP001162060"/>
    </source>
</evidence>
<name>A0AAV1U6N9_9STRA</name>